<evidence type="ECO:0000313" key="6">
    <source>
        <dbReference type="EMBL" id="GCB76643.1"/>
    </source>
</evidence>
<evidence type="ECO:0000256" key="2">
    <source>
        <dbReference type="ARBA" id="ARBA00022670"/>
    </source>
</evidence>
<evidence type="ECO:0000256" key="5">
    <source>
        <dbReference type="SAM" id="MobiDB-lite"/>
    </source>
</evidence>
<feature type="compositionally biased region" description="Basic residues" evidence="5">
    <location>
        <begin position="133"/>
        <end position="143"/>
    </location>
</feature>
<protein>
    <submittedName>
        <fullName evidence="6">Uncharacterized protein</fullName>
    </submittedName>
</protein>
<reference evidence="6 7" key="1">
    <citation type="journal article" date="2018" name="Nat. Ecol. Evol.">
        <title>Shark genomes provide insights into elasmobranch evolution and the origin of vertebrates.</title>
        <authorList>
            <person name="Hara Y"/>
            <person name="Yamaguchi K"/>
            <person name="Onimaru K"/>
            <person name="Kadota M"/>
            <person name="Koyanagi M"/>
            <person name="Keeley SD"/>
            <person name="Tatsumi K"/>
            <person name="Tanaka K"/>
            <person name="Motone F"/>
            <person name="Kageyama Y"/>
            <person name="Nozu R"/>
            <person name="Adachi N"/>
            <person name="Nishimura O"/>
            <person name="Nakagawa R"/>
            <person name="Tanegashima C"/>
            <person name="Kiyatake I"/>
            <person name="Matsumoto R"/>
            <person name="Murakumo K"/>
            <person name="Nishida K"/>
            <person name="Terakita A"/>
            <person name="Kuratani S"/>
            <person name="Sato K"/>
            <person name="Hyodo S Kuraku.S."/>
        </authorList>
    </citation>
    <scope>NUCLEOTIDE SEQUENCE [LARGE SCALE GENOMIC DNA]</scope>
</reference>
<dbReference type="EMBL" id="BFAA01008841">
    <property type="protein sequence ID" value="GCB76643.1"/>
    <property type="molecule type" value="Genomic_DNA"/>
</dbReference>
<keyword evidence="7" id="KW-1185">Reference proteome</keyword>
<proteinExistence type="predicted"/>
<evidence type="ECO:0000256" key="4">
    <source>
        <dbReference type="ARBA" id="ARBA00023049"/>
    </source>
</evidence>
<dbReference type="OrthoDB" id="449345at2759"/>
<evidence type="ECO:0000256" key="3">
    <source>
        <dbReference type="ARBA" id="ARBA00022801"/>
    </source>
</evidence>
<accession>A0A401PU93</accession>
<name>A0A401PU93_SCYTO</name>
<evidence type="ECO:0000256" key="1">
    <source>
        <dbReference type="ARBA" id="ARBA00001947"/>
    </source>
</evidence>
<comment type="cofactor">
    <cofactor evidence="1">
        <name>Zn(2+)</name>
        <dbReference type="ChEBI" id="CHEBI:29105"/>
    </cofactor>
</comment>
<dbReference type="PANTHER" id="PTHR31817:SF1">
    <property type="entry name" value="MICROTUBULE-ASSOCIATED TYROSINE CARBOXYPEPTIDASE 1"/>
    <property type="match status" value="1"/>
</dbReference>
<keyword evidence="2" id="KW-0645">Protease</keyword>
<feature type="compositionally biased region" description="Basic and acidic residues" evidence="5">
    <location>
        <begin position="144"/>
        <end position="155"/>
    </location>
</feature>
<feature type="region of interest" description="Disordered" evidence="5">
    <location>
        <begin position="128"/>
        <end position="173"/>
    </location>
</feature>
<organism evidence="6 7">
    <name type="scientific">Scyliorhinus torazame</name>
    <name type="common">Cloudy catshark</name>
    <name type="synonym">Catulus torazame</name>
    <dbReference type="NCBI Taxonomy" id="75743"/>
    <lineage>
        <taxon>Eukaryota</taxon>
        <taxon>Metazoa</taxon>
        <taxon>Chordata</taxon>
        <taxon>Craniata</taxon>
        <taxon>Vertebrata</taxon>
        <taxon>Chondrichthyes</taxon>
        <taxon>Elasmobranchii</taxon>
        <taxon>Galeomorphii</taxon>
        <taxon>Galeoidea</taxon>
        <taxon>Carcharhiniformes</taxon>
        <taxon>Scyliorhinidae</taxon>
        <taxon>Scyliorhinus</taxon>
    </lineage>
</organism>
<evidence type="ECO:0000313" key="7">
    <source>
        <dbReference type="Proteomes" id="UP000288216"/>
    </source>
</evidence>
<dbReference type="GO" id="GO:0008237">
    <property type="term" value="F:metallopeptidase activity"/>
    <property type="evidence" value="ECO:0007669"/>
    <property type="project" value="UniProtKB-KW"/>
</dbReference>
<dbReference type="PANTHER" id="PTHR31817">
    <property type="match status" value="1"/>
</dbReference>
<comment type="caution">
    <text evidence="6">The sequence shown here is derived from an EMBL/GenBank/DDBJ whole genome shotgun (WGS) entry which is preliminary data.</text>
</comment>
<keyword evidence="4" id="KW-0482">Metalloprotease</keyword>
<keyword evidence="3" id="KW-0378">Hydrolase</keyword>
<gene>
    <name evidence="6" type="ORF">scyTo_0015526</name>
</gene>
<dbReference type="InterPro" id="IPR012548">
    <property type="entry name" value="MATCAP"/>
</dbReference>
<feature type="non-terminal residue" evidence="6">
    <location>
        <position position="303"/>
    </location>
</feature>
<dbReference type="Proteomes" id="UP000288216">
    <property type="component" value="Unassembled WGS sequence"/>
</dbReference>
<dbReference type="GO" id="GO:0006508">
    <property type="term" value="P:proteolysis"/>
    <property type="evidence" value="ECO:0007669"/>
    <property type="project" value="UniProtKB-KW"/>
</dbReference>
<dbReference type="AlphaFoldDB" id="A0A401PU93"/>
<sequence>MWKIRRAISVEGVELSLITSLSDEYTFVVNTVCLRLEMPSIDIANLDEHKAFTNKNCSAASDLNKENTNRKQHTLLQRLIHELKGGASSAWANRCIAWKGRSRINFNFPSYCFLASEMVLDPGAQDLAEPQKSKRAGPPKVLKKVAERKSGERNGIRSHSSLAPTQLEAPLRPVSQVPGPLTCSFKVSKMLGAGTSLVSNGHCSWMRRSESSYSVNSTGSDCSRARIRNATSLPHITKYNAREPPPVKSPCLLVALRPINVDKEKEIFFQSKYTYNPQFEYSEPLSSSIMSKYSIASDRFIEQ</sequence>